<sequence>MPYCETITAPPEVKTRILSCLEQLAVPLAASLNELRPTTEADWADAEAGGPVPHVATRREQTAAPLHHLFFHLDKRAEFAPETKRTLAEMTARLVRAAAIRPEQPALDATACCTTTRAGGRVSPISRCCSDPWTTPTSRAPTLVDRLRVDMAKQLAEHAPDPNDKDAVTRLKAMLRSWAECPVEDFRSAARDLLDKLQRGFGKEWFNTGEDLEWASSDSDCVSEMED</sequence>
<proteinExistence type="predicted"/>
<dbReference type="EMBL" id="PJEX01000162">
    <property type="protein sequence ID" value="TKW53927.1"/>
    <property type="molecule type" value="Genomic_DNA"/>
</dbReference>
<evidence type="ECO:0000313" key="1">
    <source>
        <dbReference type="EMBL" id="TKW53927.1"/>
    </source>
</evidence>
<reference evidence="1 2" key="1">
    <citation type="journal article" date="2019" name="PLoS ONE">
        <title>Comparative genome analysis indicates high evolutionary potential of pathogenicity genes in Colletotrichum tanaceti.</title>
        <authorList>
            <person name="Lelwala R.V."/>
            <person name="Korhonen P.K."/>
            <person name="Young N.D."/>
            <person name="Scott J.B."/>
            <person name="Ades P.A."/>
            <person name="Gasser R.B."/>
            <person name="Taylor P.W.J."/>
        </authorList>
    </citation>
    <scope>NUCLEOTIDE SEQUENCE [LARGE SCALE GENOMIC DNA]</scope>
    <source>
        <strain evidence="1">BRIP57314</strain>
    </source>
</reference>
<organism evidence="1 2">
    <name type="scientific">Colletotrichum tanaceti</name>
    <dbReference type="NCBI Taxonomy" id="1306861"/>
    <lineage>
        <taxon>Eukaryota</taxon>
        <taxon>Fungi</taxon>
        <taxon>Dikarya</taxon>
        <taxon>Ascomycota</taxon>
        <taxon>Pezizomycotina</taxon>
        <taxon>Sordariomycetes</taxon>
        <taxon>Hypocreomycetidae</taxon>
        <taxon>Glomerellales</taxon>
        <taxon>Glomerellaceae</taxon>
        <taxon>Colletotrichum</taxon>
        <taxon>Colletotrichum destructivum species complex</taxon>
    </lineage>
</organism>
<protein>
    <submittedName>
        <fullName evidence="1">Uncharacterized protein</fullName>
    </submittedName>
</protein>
<comment type="caution">
    <text evidence="1">The sequence shown here is derived from an EMBL/GenBank/DDBJ whole genome shotgun (WGS) entry which is preliminary data.</text>
</comment>
<evidence type="ECO:0000313" key="2">
    <source>
        <dbReference type="Proteomes" id="UP000310108"/>
    </source>
</evidence>
<gene>
    <name evidence="1" type="ORF">CTA1_109</name>
</gene>
<name>A0A4U6XIK8_9PEZI</name>
<dbReference type="AlphaFoldDB" id="A0A4U6XIK8"/>
<keyword evidence="2" id="KW-1185">Reference proteome</keyword>
<accession>A0A4U6XIK8</accession>
<dbReference type="Proteomes" id="UP000310108">
    <property type="component" value="Unassembled WGS sequence"/>
</dbReference>